<dbReference type="Proteomes" id="UP000219564">
    <property type="component" value="Unassembled WGS sequence"/>
</dbReference>
<dbReference type="InterPro" id="IPR010064">
    <property type="entry name" value="HK97-gp10_tail"/>
</dbReference>
<feature type="region of interest" description="Disordered" evidence="1">
    <location>
        <begin position="74"/>
        <end position="96"/>
    </location>
</feature>
<organism evidence="2 3">
    <name type="scientific">Pseudomonas lundensis</name>
    <dbReference type="NCBI Taxonomy" id="86185"/>
    <lineage>
        <taxon>Bacteria</taxon>
        <taxon>Pseudomonadati</taxon>
        <taxon>Pseudomonadota</taxon>
        <taxon>Gammaproteobacteria</taxon>
        <taxon>Pseudomonadales</taxon>
        <taxon>Pseudomonadaceae</taxon>
        <taxon>Pseudomonas</taxon>
    </lineage>
</organism>
<evidence type="ECO:0000256" key="1">
    <source>
        <dbReference type="SAM" id="MobiDB-lite"/>
    </source>
</evidence>
<sequence length="146" mass="16022">MLDINLDVRRLGELEEDFTRLSAAMANTAIRAAVMAAANVARDKTRKSAPVRSGKLKKQIVVTRVPQQITPGAAVAGLSVRRPGRKKGSTPQPESSPYYWFFLEWGTSKMAAKPFVRPAWDNHLTQIENAVRSKLAQAIDHALGQG</sequence>
<evidence type="ECO:0000313" key="3">
    <source>
        <dbReference type="Proteomes" id="UP000219564"/>
    </source>
</evidence>
<accession>A0AAX2H9V8</accession>
<comment type="caution">
    <text evidence="2">The sequence shown here is derived from an EMBL/GenBank/DDBJ whole genome shotgun (WGS) entry which is preliminary data.</text>
</comment>
<dbReference type="NCBIfam" id="TIGR01725">
    <property type="entry name" value="phge_HK97_gp10"/>
    <property type="match status" value="1"/>
</dbReference>
<protein>
    <submittedName>
        <fullName evidence="2">Bacteriophage protein</fullName>
    </submittedName>
</protein>
<gene>
    <name evidence="2" type="ORF">PLUA15_270019</name>
</gene>
<reference evidence="2 3" key="1">
    <citation type="submission" date="2017-08" db="EMBL/GenBank/DDBJ databases">
        <authorList>
            <person name="Chaillou S."/>
        </authorList>
    </citation>
    <scope>NUCLEOTIDE SEQUENCE [LARGE SCALE GENOMIC DNA]</scope>
    <source>
        <strain evidence="2 3">MFPA15A1205</strain>
    </source>
</reference>
<dbReference type="Pfam" id="PF04883">
    <property type="entry name" value="HK97-gp10_like"/>
    <property type="match status" value="1"/>
</dbReference>
<proteinExistence type="predicted"/>
<name>A0AAX2H9V8_9PSED</name>
<evidence type="ECO:0000313" key="2">
    <source>
        <dbReference type="EMBL" id="SOB53037.1"/>
    </source>
</evidence>
<dbReference type="RefSeq" id="WP_097192117.1">
    <property type="nucleotide sequence ID" value="NZ_OBKZ01000020.1"/>
</dbReference>
<dbReference type="AlphaFoldDB" id="A0AAX2H9V8"/>
<dbReference type="EMBL" id="OBKZ01000020">
    <property type="protein sequence ID" value="SOB53037.1"/>
    <property type="molecule type" value="Genomic_DNA"/>
</dbReference>